<dbReference type="Gene3D" id="3.40.30.10">
    <property type="entry name" value="Glutaredoxin"/>
    <property type="match status" value="1"/>
</dbReference>
<dbReference type="RefSeq" id="WP_085852973.1">
    <property type="nucleotide sequence ID" value="NZ_FOPF01000002.1"/>
</dbReference>
<dbReference type="OrthoDB" id="9799538at2"/>
<dbReference type="AlphaFoldDB" id="A0A1Y5RU08"/>
<sequence>MSYTLHIADPGYSSWSMRAGLILSRFDIPHNLTVHRMYIDPPLPAQIGLPPARTVPVLVTPEGTAIRDSLAIAEELASRHPDLPLWPSDPAMRALARSIAAEMHASFGALRNRCPMCLRVAYGDVPVPDDLAADLDRLELVWSDALERSGGPWLAGEWSIADSFFAPVAARIAGYGLPVGRTSAAYATLHLQDDTFNAWRSMGLRKGPDLHETVYRQPYPRVGWPNLCIR</sequence>
<evidence type="ECO:0000259" key="1">
    <source>
        <dbReference type="PROSITE" id="PS50404"/>
    </source>
</evidence>
<dbReference type="InterPro" id="IPR004045">
    <property type="entry name" value="Glutathione_S-Trfase_N"/>
</dbReference>
<dbReference type="GO" id="GO:0016034">
    <property type="term" value="F:maleylacetoacetate isomerase activity"/>
    <property type="evidence" value="ECO:0007669"/>
    <property type="project" value="TreeGrafter"/>
</dbReference>
<protein>
    <recommendedName>
        <fullName evidence="1">GST N-terminal domain-containing protein</fullName>
    </recommendedName>
</protein>
<keyword evidence="3" id="KW-1185">Reference proteome</keyword>
<dbReference type="Gene3D" id="1.20.1050.10">
    <property type="match status" value="1"/>
</dbReference>
<dbReference type="PROSITE" id="PS50404">
    <property type="entry name" value="GST_NTER"/>
    <property type="match status" value="1"/>
</dbReference>
<feature type="domain" description="GST N-terminal" evidence="1">
    <location>
        <begin position="1"/>
        <end position="84"/>
    </location>
</feature>
<dbReference type="SUPFAM" id="SSF47616">
    <property type="entry name" value="GST C-terminal domain-like"/>
    <property type="match status" value="1"/>
</dbReference>
<dbReference type="InterPro" id="IPR036282">
    <property type="entry name" value="Glutathione-S-Trfase_C_sf"/>
</dbReference>
<evidence type="ECO:0000313" key="2">
    <source>
        <dbReference type="EMBL" id="SLN25454.1"/>
    </source>
</evidence>
<dbReference type="GO" id="GO:0006559">
    <property type="term" value="P:L-phenylalanine catabolic process"/>
    <property type="evidence" value="ECO:0007669"/>
    <property type="project" value="TreeGrafter"/>
</dbReference>
<evidence type="ECO:0000313" key="3">
    <source>
        <dbReference type="Proteomes" id="UP000193870"/>
    </source>
</evidence>
<organism evidence="2 3">
    <name type="scientific">Palleronia marisminoris</name>
    <dbReference type="NCBI Taxonomy" id="315423"/>
    <lineage>
        <taxon>Bacteria</taxon>
        <taxon>Pseudomonadati</taxon>
        <taxon>Pseudomonadota</taxon>
        <taxon>Alphaproteobacteria</taxon>
        <taxon>Rhodobacterales</taxon>
        <taxon>Roseobacteraceae</taxon>
        <taxon>Palleronia</taxon>
    </lineage>
</organism>
<dbReference type="Pfam" id="PF13409">
    <property type="entry name" value="GST_N_2"/>
    <property type="match status" value="1"/>
</dbReference>
<proteinExistence type="predicted"/>
<reference evidence="2 3" key="1">
    <citation type="submission" date="2017-03" db="EMBL/GenBank/DDBJ databases">
        <authorList>
            <person name="Afonso C.L."/>
            <person name="Miller P.J."/>
            <person name="Scott M.A."/>
            <person name="Spackman E."/>
            <person name="Goraichik I."/>
            <person name="Dimitrov K.M."/>
            <person name="Suarez D.L."/>
            <person name="Swayne D.E."/>
        </authorList>
    </citation>
    <scope>NUCLEOTIDE SEQUENCE [LARGE SCALE GENOMIC DNA]</scope>
    <source>
        <strain evidence="2 3">CECT 7066</strain>
    </source>
</reference>
<dbReference type="PANTHER" id="PTHR42673">
    <property type="entry name" value="MALEYLACETOACETATE ISOMERASE"/>
    <property type="match status" value="1"/>
</dbReference>
<dbReference type="InterPro" id="IPR036249">
    <property type="entry name" value="Thioredoxin-like_sf"/>
</dbReference>
<dbReference type="Proteomes" id="UP000193870">
    <property type="component" value="Unassembled WGS sequence"/>
</dbReference>
<dbReference type="SUPFAM" id="SSF52833">
    <property type="entry name" value="Thioredoxin-like"/>
    <property type="match status" value="1"/>
</dbReference>
<dbReference type="GO" id="GO:0006749">
    <property type="term" value="P:glutathione metabolic process"/>
    <property type="evidence" value="ECO:0007669"/>
    <property type="project" value="TreeGrafter"/>
</dbReference>
<gene>
    <name evidence="2" type="ORF">PAM7066_00944</name>
</gene>
<dbReference type="EMBL" id="FWFV01000002">
    <property type="protein sequence ID" value="SLN25454.1"/>
    <property type="molecule type" value="Genomic_DNA"/>
</dbReference>
<dbReference type="PANTHER" id="PTHR42673:SF4">
    <property type="entry name" value="MALEYLACETOACETATE ISOMERASE"/>
    <property type="match status" value="1"/>
</dbReference>
<accession>A0A1Y5RU08</accession>
<name>A0A1Y5RU08_9RHOB</name>
<dbReference type="STRING" id="315423.SAMN04488020_102337"/>
<dbReference type="CDD" id="cd03194">
    <property type="entry name" value="GST_C_3"/>
    <property type="match status" value="1"/>
</dbReference>
<dbReference type="GO" id="GO:0004364">
    <property type="term" value="F:glutathione transferase activity"/>
    <property type="evidence" value="ECO:0007669"/>
    <property type="project" value="TreeGrafter"/>
</dbReference>